<dbReference type="InterPro" id="IPR005097">
    <property type="entry name" value="Sacchrp_dh_NADP-bd"/>
</dbReference>
<organism evidence="2 3">
    <name type="scientific">Pseudomonas cavernicola</name>
    <dbReference type="NCBI Taxonomy" id="2320866"/>
    <lineage>
        <taxon>Bacteria</taxon>
        <taxon>Pseudomonadati</taxon>
        <taxon>Pseudomonadota</taxon>
        <taxon>Gammaproteobacteria</taxon>
        <taxon>Pseudomonadales</taxon>
        <taxon>Pseudomonadaceae</taxon>
        <taxon>Pseudomonas</taxon>
    </lineage>
</organism>
<dbReference type="SUPFAM" id="SSF51735">
    <property type="entry name" value="NAD(P)-binding Rossmann-fold domains"/>
    <property type="match status" value="1"/>
</dbReference>
<feature type="domain" description="Saccharopine dehydrogenase NADP binding" evidence="1">
    <location>
        <begin position="3"/>
        <end position="127"/>
    </location>
</feature>
<dbReference type="PANTHER" id="PTHR43796:SF2">
    <property type="entry name" value="CARBOXYNORSPERMIDINE SYNTHASE"/>
    <property type="match status" value="1"/>
</dbReference>
<proteinExistence type="predicted"/>
<dbReference type="InterPro" id="IPR036291">
    <property type="entry name" value="NAD(P)-bd_dom_sf"/>
</dbReference>
<dbReference type="Pfam" id="PF03435">
    <property type="entry name" value="Sacchrp_dh_NADP"/>
    <property type="match status" value="1"/>
</dbReference>
<dbReference type="AlphaFoldDB" id="A0A418XPM9"/>
<gene>
    <name evidence="2" type="ORF">D3879_12275</name>
</gene>
<evidence type="ECO:0000259" key="1">
    <source>
        <dbReference type="Pfam" id="PF03435"/>
    </source>
</evidence>
<dbReference type="Proteomes" id="UP000284021">
    <property type="component" value="Unassembled WGS sequence"/>
</dbReference>
<comment type="caution">
    <text evidence="2">The sequence shown here is derived from an EMBL/GenBank/DDBJ whole genome shotgun (WGS) entry which is preliminary data.</text>
</comment>
<sequence length="369" mass="40089">MRVLVLGGLGNFGARICRSLSLDVGLEVIAAGRSVATSDKHTFDQGQTVSTARLDIDSPDLEQQLIKLSPDIVIHCAGPFQSQDYRVAEASCAAGAHYVDISDGRTFVSNFARNLNDKAQAAGVCAISGASSVPGLSSAVVDSLSKRFSRIDEISIAIAPGQQAPRGTATLEAVFSYAGRPFQRLYNGRWSASHGWQDMRAIRFSRLGVRWSAACDVPDLELFPARYPSVKTVEFRAALELRAQHLALWLAAAMRRVGVPLPIERWASQLNSIANHFLDRYGSDCGGMMVRLSGTRLDGTQGACTWHLTAPDRHGPEIPCMAALLVTRKLVKRELNLAGAFACIGLLELDEFEPAFRRWGITTEIEESS</sequence>
<name>A0A418XPM9_9PSED</name>
<dbReference type="PANTHER" id="PTHR43796">
    <property type="entry name" value="CARBOXYNORSPERMIDINE SYNTHASE"/>
    <property type="match status" value="1"/>
</dbReference>
<protein>
    <submittedName>
        <fullName evidence="2">Saccharopine dehydrogenase</fullName>
    </submittedName>
</protein>
<dbReference type="Gene3D" id="3.30.360.10">
    <property type="entry name" value="Dihydrodipicolinate Reductase, domain 2"/>
    <property type="match status" value="1"/>
</dbReference>
<dbReference type="Gene3D" id="3.40.50.720">
    <property type="entry name" value="NAD(P)-binding Rossmann-like Domain"/>
    <property type="match status" value="1"/>
</dbReference>
<evidence type="ECO:0000313" key="3">
    <source>
        <dbReference type="Proteomes" id="UP000284021"/>
    </source>
</evidence>
<keyword evidence="3" id="KW-1185">Reference proteome</keyword>
<accession>A0A418XPM9</accession>
<evidence type="ECO:0000313" key="2">
    <source>
        <dbReference type="EMBL" id="RJG14408.1"/>
    </source>
</evidence>
<dbReference type="EMBL" id="QYUR01000002">
    <property type="protein sequence ID" value="RJG14408.1"/>
    <property type="molecule type" value="Genomic_DNA"/>
</dbReference>
<dbReference type="OrthoDB" id="528778at2"/>
<reference evidence="2 3" key="1">
    <citation type="submission" date="2018-09" db="EMBL/GenBank/DDBJ databases">
        <authorList>
            <person name="Zhu H."/>
        </authorList>
    </citation>
    <scope>NUCLEOTIDE SEQUENCE [LARGE SCALE GENOMIC DNA]</scope>
    <source>
        <strain evidence="2 3">K1S02-6</strain>
    </source>
</reference>